<gene>
    <name evidence="2" type="ORF">GCM10010909_16720</name>
</gene>
<dbReference type="Proteomes" id="UP001156641">
    <property type="component" value="Unassembled WGS sequence"/>
</dbReference>
<dbReference type="Pfam" id="PF00903">
    <property type="entry name" value="Glyoxalase"/>
    <property type="match status" value="1"/>
</dbReference>
<protein>
    <recommendedName>
        <fullName evidence="1">VOC domain-containing protein</fullName>
    </recommendedName>
</protein>
<dbReference type="EMBL" id="BSOS01000045">
    <property type="protein sequence ID" value="GLR66991.1"/>
    <property type="molecule type" value="Genomic_DNA"/>
</dbReference>
<feature type="domain" description="VOC" evidence="1">
    <location>
        <begin position="27"/>
        <end position="148"/>
    </location>
</feature>
<reference evidence="3" key="1">
    <citation type="journal article" date="2019" name="Int. J. Syst. Evol. Microbiol.">
        <title>The Global Catalogue of Microorganisms (GCM) 10K type strain sequencing project: providing services to taxonomists for standard genome sequencing and annotation.</title>
        <authorList>
            <consortium name="The Broad Institute Genomics Platform"/>
            <consortium name="The Broad Institute Genome Sequencing Center for Infectious Disease"/>
            <person name="Wu L."/>
            <person name="Ma J."/>
        </authorList>
    </citation>
    <scope>NUCLEOTIDE SEQUENCE [LARGE SCALE GENOMIC DNA]</scope>
    <source>
        <strain evidence="3">NBRC 112502</strain>
    </source>
</reference>
<dbReference type="PROSITE" id="PS51819">
    <property type="entry name" value="VOC"/>
    <property type="match status" value="1"/>
</dbReference>
<organism evidence="2 3">
    <name type="scientific">Acidocella aquatica</name>
    <dbReference type="NCBI Taxonomy" id="1922313"/>
    <lineage>
        <taxon>Bacteria</taxon>
        <taxon>Pseudomonadati</taxon>
        <taxon>Pseudomonadota</taxon>
        <taxon>Alphaproteobacteria</taxon>
        <taxon>Acetobacterales</taxon>
        <taxon>Acidocellaceae</taxon>
        <taxon>Acidocella</taxon>
    </lineage>
</organism>
<evidence type="ECO:0000313" key="2">
    <source>
        <dbReference type="EMBL" id="GLR66991.1"/>
    </source>
</evidence>
<keyword evidence="3" id="KW-1185">Reference proteome</keyword>
<dbReference type="InterPro" id="IPR037523">
    <property type="entry name" value="VOC_core"/>
</dbReference>
<dbReference type="RefSeq" id="WP_284257694.1">
    <property type="nucleotide sequence ID" value="NZ_BSOS01000045.1"/>
</dbReference>
<evidence type="ECO:0000313" key="3">
    <source>
        <dbReference type="Proteomes" id="UP001156641"/>
    </source>
</evidence>
<accession>A0ABQ6A804</accession>
<sequence>MPEALFLKGEDEMQQLPVSEPGEPRMKIGFVKLVVRDLAAMQAFYMQVFAMVLHRVIEDDAFTEVILKWPDAGEANARLILFYHKDGRDIVVGTGYGPLGFYVPELDAMIEHALSLGAVLIQPVIELPLFRIAFVNDPEGHELELLEPQTAGP</sequence>
<comment type="caution">
    <text evidence="2">The sequence shown here is derived from an EMBL/GenBank/DDBJ whole genome shotgun (WGS) entry which is preliminary data.</text>
</comment>
<name>A0ABQ6A804_9PROT</name>
<evidence type="ECO:0000259" key="1">
    <source>
        <dbReference type="PROSITE" id="PS51819"/>
    </source>
</evidence>
<dbReference type="InterPro" id="IPR004360">
    <property type="entry name" value="Glyas_Fos-R_dOase_dom"/>
</dbReference>
<dbReference type="InterPro" id="IPR029068">
    <property type="entry name" value="Glyas_Bleomycin-R_OHBP_Dase"/>
</dbReference>
<dbReference type="Gene3D" id="3.10.180.10">
    <property type="entry name" value="2,3-Dihydroxybiphenyl 1,2-Dioxygenase, domain 1"/>
    <property type="match status" value="1"/>
</dbReference>
<dbReference type="SUPFAM" id="SSF54593">
    <property type="entry name" value="Glyoxalase/Bleomycin resistance protein/Dihydroxybiphenyl dioxygenase"/>
    <property type="match status" value="1"/>
</dbReference>
<proteinExistence type="predicted"/>